<organism evidence="1 2">
    <name type="scientific">Emiliania huxleyi (strain CCMP1516)</name>
    <dbReference type="NCBI Taxonomy" id="280463"/>
    <lineage>
        <taxon>Eukaryota</taxon>
        <taxon>Haptista</taxon>
        <taxon>Haptophyta</taxon>
        <taxon>Prymnesiophyceae</taxon>
        <taxon>Isochrysidales</taxon>
        <taxon>Noelaerhabdaceae</taxon>
        <taxon>Emiliania</taxon>
    </lineage>
</organism>
<dbReference type="Proteomes" id="UP000013827">
    <property type="component" value="Unassembled WGS sequence"/>
</dbReference>
<dbReference type="EnsemblProtists" id="EOD21683">
    <property type="protein sequence ID" value="EOD21683"/>
    <property type="gene ID" value="EMIHUDRAFT_207694"/>
</dbReference>
<evidence type="ECO:0000313" key="1">
    <source>
        <dbReference type="EnsemblProtists" id="EOD21683"/>
    </source>
</evidence>
<accession>A0A0D3JDU8</accession>
<dbReference type="HOGENOM" id="CLU_889763_0_0_1"/>
<keyword evidence="2" id="KW-1185">Reference proteome</keyword>
<dbReference type="SUPFAM" id="SSF48403">
    <property type="entry name" value="Ankyrin repeat"/>
    <property type="match status" value="1"/>
</dbReference>
<dbReference type="Gene3D" id="1.25.40.20">
    <property type="entry name" value="Ankyrin repeat-containing domain"/>
    <property type="match status" value="1"/>
</dbReference>
<dbReference type="PaxDb" id="2903-EOD21683"/>
<dbReference type="GeneID" id="17267190"/>
<dbReference type="RefSeq" id="XP_005774112.1">
    <property type="nucleotide sequence ID" value="XM_005774055.1"/>
</dbReference>
<dbReference type="KEGG" id="ehx:EMIHUDRAFT_207694"/>
<dbReference type="InterPro" id="IPR036770">
    <property type="entry name" value="Ankyrin_rpt-contain_sf"/>
</dbReference>
<evidence type="ECO:0000313" key="2">
    <source>
        <dbReference type="Proteomes" id="UP000013827"/>
    </source>
</evidence>
<dbReference type="AlphaFoldDB" id="A0A0D3JDU8"/>
<name>A0A0D3JDU8_EMIH1</name>
<proteinExistence type="predicted"/>
<reference evidence="1" key="2">
    <citation type="submission" date="2024-10" db="UniProtKB">
        <authorList>
            <consortium name="EnsemblProtists"/>
        </authorList>
    </citation>
    <scope>IDENTIFICATION</scope>
</reference>
<reference evidence="2" key="1">
    <citation type="journal article" date="2013" name="Nature">
        <title>Pan genome of the phytoplankton Emiliania underpins its global distribution.</title>
        <authorList>
            <person name="Read B.A."/>
            <person name="Kegel J."/>
            <person name="Klute M.J."/>
            <person name="Kuo A."/>
            <person name="Lefebvre S.C."/>
            <person name="Maumus F."/>
            <person name="Mayer C."/>
            <person name="Miller J."/>
            <person name="Monier A."/>
            <person name="Salamov A."/>
            <person name="Young J."/>
            <person name="Aguilar M."/>
            <person name="Claverie J.M."/>
            <person name="Frickenhaus S."/>
            <person name="Gonzalez K."/>
            <person name="Herman E.K."/>
            <person name="Lin Y.C."/>
            <person name="Napier J."/>
            <person name="Ogata H."/>
            <person name="Sarno A.F."/>
            <person name="Shmutz J."/>
            <person name="Schroeder D."/>
            <person name="de Vargas C."/>
            <person name="Verret F."/>
            <person name="von Dassow P."/>
            <person name="Valentin K."/>
            <person name="Van de Peer Y."/>
            <person name="Wheeler G."/>
            <person name="Dacks J.B."/>
            <person name="Delwiche C.F."/>
            <person name="Dyhrman S.T."/>
            <person name="Glockner G."/>
            <person name="John U."/>
            <person name="Richards T."/>
            <person name="Worden A.Z."/>
            <person name="Zhang X."/>
            <person name="Grigoriev I.V."/>
            <person name="Allen A.E."/>
            <person name="Bidle K."/>
            <person name="Borodovsky M."/>
            <person name="Bowler C."/>
            <person name="Brownlee C."/>
            <person name="Cock J.M."/>
            <person name="Elias M."/>
            <person name="Gladyshev V.N."/>
            <person name="Groth M."/>
            <person name="Guda C."/>
            <person name="Hadaegh A."/>
            <person name="Iglesias-Rodriguez M.D."/>
            <person name="Jenkins J."/>
            <person name="Jones B.M."/>
            <person name="Lawson T."/>
            <person name="Leese F."/>
            <person name="Lindquist E."/>
            <person name="Lobanov A."/>
            <person name="Lomsadze A."/>
            <person name="Malik S.B."/>
            <person name="Marsh M.E."/>
            <person name="Mackinder L."/>
            <person name="Mock T."/>
            <person name="Mueller-Roeber B."/>
            <person name="Pagarete A."/>
            <person name="Parker M."/>
            <person name="Probert I."/>
            <person name="Quesneville H."/>
            <person name="Raines C."/>
            <person name="Rensing S.A."/>
            <person name="Riano-Pachon D.M."/>
            <person name="Richier S."/>
            <person name="Rokitta S."/>
            <person name="Shiraiwa Y."/>
            <person name="Soanes D.M."/>
            <person name="van der Giezen M."/>
            <person name="Wahlund T.M."/>
            <person name="Williams B."/>
            <person name="Wilson W."/>
            <person name="Wolfe G."/>
            <person name="Wurch L.L."/>
        </authorList>
    </citation>
    <scope>NUCLEOTIDE SEQUENCE</scope>
</reference>
<sequence length="390" mass="42088">MFLDLDQMRATKPTCRKICRAARRLLNDVRWLGMHFRLPHIYNTLQDLLSYDAMIQAARCRSDLTTAEFDERFLPRVLHRLDPLIEEEFGRLLEDARRDLLSGARPWLSRAALARVRACPAEAAQRSEAEADVIGPTMLPLLPLHLALFVRLSGDCVAALADAHPPSPSWPLADLLRARQCGEAAALQVLAGGVAAAANRGALPLQLSEYEPTFLHVACTGTPSAALIRALLELSPVAAAHPLTRDGLCELPLQRLCRGMGEDGWRTSPDAPEAVALLARAHPAALAERADYQSTDGATPLFLAALHCPEQVPALLGVYPAAAAVEFDDSCSDSEHAGMLPLHAATASAAGQLPHHCAARRGHLAALRLLVEAHPDGLQHEDVDGYQPGE</sequence>
<protein>
    <submittedName>
        <fullName evidence="1">Uncharacterized protein</fullName>
    </submittedName>
</protein>